<dbReference type="Proteomes" id="UP001237642">
    <property type="component" value="Unassembled WGS sequence"/>
</dbReference>
<keyword evidence="5" id="KW-1185">Reference proteome</keyword>
<feature type="domain" description="Ternary complex factor MIP1 leucine-zipper" evidence="3">
    <location>
        <begin position="14"/>
        <end position="94"/>
    </location>
</feature>
<evidence type="ECO:0000259" key="3">
    <source>
        <dbReference type="Pfam" id="PF14389"/>
    </source>
</evidence>
<dbReference type="InterPro" id="IPR025757">
    <property type="entry name" value="MIP1_Leuzipper"/>
</dbReference>
<dbReference type="Pfam" id="PF14389">
    <property type="entry name" value="Lzipper-MIP1"/>
    <property type="match status" value="1"/>
</dbReference>
<sequence>MKFEDLLMQPTEDKQKRADLEDEVDKLEGELDRELKLNKILQCALQGPVQSCPCLSSVLPVQVQGLLAELTAVEEEITLLERKVDELKFNIYREKQQTQLCDGDQLLELQPQWNREKQKHLLGREAERMELKSFGSPTRLQSYRDYRNNRTSRERREFLRSSKDIRSMSFTTSSGYITESSRYPEISHLEEEFSNEKPNVLSEELIKCLIGIYIKLNQDSLGSEGSAMIPKHSLSCMNSKGFSKISFNCIVPTFPFDDDTLYLQPYGTLIGYDDSISSYGPYKNFIQITSNFLATNCISECFSAMKKMRFLMHKLCNVDLTFLTYQQKLAFWINIYNASIMHAYLQHGLPSTHEKLLTLMNKAAINVGGIVLNALAIEHFILRHPSDTVHSPTDEKETLVRHAYGLKYPEPNVTFALCRGTWSSPALRVYTGDEVVNELWRARQEYLEASVGVTSKKKIMVPKLLQWHMRDFADDMESLLEWIYSQLPQSASVKGLVGECLNSETKFPLTKKVEIQPYASEFRYLVPL</sequence>
<evidence type="ECO:0000259" key="2">
    <source>
        <dbReference type="Pfam" id="PF04784"/>
    </source>
</evidence>
<gene>
    <name evidence="4" type="ORF">POM88_048581</name>
</gene>
<reference evidence="4" key="1">
    <citation type="submission" date="2023-02" db="EMBL/GenBank/DDBJ databases">
        <title>Genome of toxic invasive species Heracleum sosnowskyi carries increased number of genes despite the absence of recent whole-genome duplications.</title>
        <authorList>
            <person name="Schelkunov M."/>
            <person name="Shtratnikova V."/>
            <person name="Makarenko M."/>
            <person name="Klepikova A."/>
            <person name="Omelchenko D."/>
            <person name="Novikova G."/>
            <person name="Obukhova E."/>
            <person name="Bogdanov V."/>
            <person name="Penin A."/>
            <person name="Logacheva M."/>
        </authorList>
    </citation>
    <scope>NUCLEOTIDE SEQUENCE</scope>
    <source>
        <strain evidence="4">Hsosn_3</strain>
        <tissue evidence="4">Leaf</tissue>
    </source>
</reference>
<proteinExistence type="predicted"/>
<dbReference type="AlphaFoldDB" id="A0AAD8GU31"/>
<evidence type="ECO:0000313" key="5">
    <source>
        <dbReference type="Proteomes" id="UP001237642"/>
    </source>
</evidence>
<name>A0AAD8GU31_9APIA</name>
<dbReference type="Pfam" id="PF04784">
    <property type="entry name" value="DUF547"/>
    <property type="match status" value="1"/>
</dbReference>
<dbReference type="PANTHER" id="PTHR46248:SF4">
    <property type="entry name" value="OS01G0147800 PROTEIN"/>
    <property type="match status" value="1"/>
</dbReference>
<evidence type="ECO:0000313" key="4">
    <source>
        <dbReference type="EMBL" id="KAK1355325.1"/>
    </source>
</evidence>
<reference evidence="4" key="2">
    <citation type="submission" date="2023-05" db="EMBL/GenBank/DDBJ databases">
        <authorList>
            <person name="Schelkunov M.I."/>
        </authorList>
    </citation>
    <scope>NUCLEOTIDE SEQUENCE</scope>
    <source>
        <strain evidence="4">Hsosn_3</strain>
        <tissue evidence="4">Leaf</tissue>
    </source>
</reference>
<feature type="coiled-coil region" evidence="1">
    <location>
        <begin position="63"/>
        <end position="90"/>
    </location>
</feature>
<dbReference type="InterPro" id="IPR006869">
    <property type="entry name" value="DUF547"/>
</dbReference>
<dbReference type="EMBL" id="JAUIZM010000011">
    <property type="protein sequence ID" value="KAK1355325.1"/>
    <property type="molecule type" value="Genomic_DNA"/>
</dbReference>
<protein>
    <submittedName>
        <fullName evidence="4">WAP four-disulfide core domain-containing protein</fullName>
    </submittedName>
</protein>
<accession>A0AAD8GU31</accession>
<evidence type="ECO:0000256" key="1">
    <source>
        <dbReference type="SAM" id="Coils"/>
    </source>
</evidence>
<feature type="domain" description="DUF547" evidence="2">
    <location>
        <begin position="322"/>
        <end position="447"/>
    </location>
</feature>
<comment type="caution">
    <text evidence="4">The sequence shown here is derived from an EMBL/GenBank/DDBJ whole genome shotgun (WGS) entry which is preliminary data.</text>
</comment>
<dbReference type="PANTHER" id="PTHR46248">
    <property type="entry name" value="EXPRESSED PROTEIN"/>
    <property type="match status" value="1"/>
</dbReference>
<organism evidence="4 5">
    <name type="scientific">Heracleum sosnowskyi</name>
    <dbReference type="NCBI Taxonomy" id="360622"/>
    <lineage>
        <taxon>Eukaryota</taxon>
        <taxon>Viridiplantae</taxon>
        <taxon>Streptophyta</taxon>
        <taxon>Embryophyta</taxon>
        <taxon>Tracheophyta</taxon>
        <taxon>Spermatophyta</taxon>
        <taxon>Magnoliopsida</taxon>
        <taxon>eudicotyledons</taxon>
        <taxon>Gunneridae</taxon>
        <taxon>Pentapetalae</taxon>
        <taxon>asterids</taxon>
        <taxon>campanulids</taxon>
        <taxon>Apiales</taxon>
        <taxon>Apiaceae</taxon>
        <taxon>Apioideae</taxon>
        <taxon>apioid superclade</taxon>
        <taxon>Tordylieae</taxon>
        <taxon>Tordyliinae</taxon>
        <taxon>Heracleum</taxon>
    </lineage>
</organism>
<keyword evidence="1" id="KW-0175">Coiled coil</keyword>